<evidence type="ECO:0000256" key="2">
    <source>
        <dbReference type="ARBA" id="ARBA00022729"/>
    </source>
</evidence>
<evidence type="ECO:0008006" key="6">
    <source>
        <dbReference type="Google" id="ProtNLM"/>
    </source>
</evidence>
<sequence length="250" mass="26686">MRVAFSGAVSMLVACTPAPTPSGIDDPYEASNRRTHAFNKSLDRSVLRPVSNGYVKVVPAPVVTGIGNVANNLATPSMVVNNVLQGDVEGAVVNTFRFALNSTVGLAGLFDVATWLELEQHDTDFGETLYTWGVPEGAYVELPVMGPSTQRETAGRVVDLFTNPLGYTLESPEKYAAPAAGVAKKLGDRGRYSQTVDSVLYDSADSYAQGRVTYLQNRRYKLSGGAGDALDPYGDATTGTGDPYDDPYDQ</sequence>
<dbReference type="PRINTS" id="PR01805">
    <property type="entry name" value="VACJLIPOPROT"/>
</dbReference>
<dbReference type="PROSITE" id="PS51257">
    <property type="entry name" value="PROKAR_LIPOPROTEIN"/>
    <property type="match status" value="1"/>
</dbReference>
<evidence type="ECO:0000313" key="4">
    <source>
        <dbReference type="EMBL" id="GGE42630.1"/>
    </source>
</evidence>
<protein>
    <recommendedName>
        <fullName evidence="6">Phospholipid-binding lipoprotein MlaA</fullName>
    </recommendedName>
</protein>
<name>A0A917AEG8_9RHOB</name>
<evidence type="ECO:0000313" key="5">
    <source>
        <dbReference type="Proteomes" id="UP000612855"/>
    </source>
</evidence>
<dbReference type="AlphaFoldDB" id="A0A917AEG8"/>
<accession>A0A917AEG8</accession>
<comment type="similarity">
    <text evidence="1">Belongs to the MlaA family.</text>
</comment>
<keyword evidence="2" id="KW-0732">Signal</keyword>
<feature type="region of interest" description="Disordered" evidence="3">
    <location>
        <begin position="224"/>
        <end position="250"/>
    </location>
</feature>
<organism evidence="4 5">
    <name type="scientific">Primorskyibacter flagellatus</name>
    <dbReference type="NCBI Taxonomy" id="1387277"/>
    <lineage>
        <taxon>Bacteria</taxon>
        <taxon>Pseudomonadati</taxon>
        <taxon>Pseudomonadota</taxon>
        <taxon>Alphaproteobacteria</taxon>
        <taxon>Rhodobacterales</taxon>
        <taxon>Roseobacteraceae</taxon>
        <taxon>Primorskyibacter</taxon>
    </lineage>
</organism>
<proteinExistence type="inferred from homology"/>
<dbReference type="PANTHER" id="PTHR30035">
    <property type="entry name" value="LIPOPROTEIN VACJ-RELATED"/>
    <property type="match status" value="1"/>
</dbReference>
<dbReference type="RefSeq" id="WP_229737666.1">
    <property type="nucleotide sequence ID" value="NZ_BMFJ01000002.1"/>
</dbReference>
<dbReference type="Proteomes" id="UP000612855">
    <property type="component" value="Unassembled WGS sequence"/>
</dbReference>
<comment type="caution">
    <text evidence="4">The sequence shown here is derived from an EMBL/GenBank/DDBJ whole genome shotgun (WGS) entry which is preliminary data.</text>
</comment>
<dbReference type="InterPro" id="IPR007428">
    <property type="entry name" value="MlaA"/>
</dbReference>
<dbReference type="PANTHER" id="PTHR30035:SF3">
    <property type="entry name" value="INTERMEMBRANE PHOSPHOLIPID TRANSPORT SYSTEM LIPOPROTEIN MLAA"/>
    <property type="match status" value="1"/>
</dbReference>
<dbReference type="EMBL" id="BMFJ01000002">
    <property type="protein sequence ID" value="GGE42630.1"/>
    <property type="molecule type" value="Genomic_DNA"/>
</dbReference>
<dbReference type="GO" id="GO:0016020">
    <property type="term" value="C:membrane"/>
    <property type="evidence" value="ECO:0007669"/>
    <property type="project" value="InterPro"/>
</dbReference>
<dbReference type="Pfam" id="PF04333">
    <property type="entry name" value="MlaA"/>
    <property type="match status" value="1"/>
</dbReference>
<dbReference type="GO" id="GO:0120010">
    <property type="term" value="P:intermembrane phospholipid transfer"/>
    <property type="evidence" value="ECO:0007669"/>
    <property type="project" value="TreeGrafter"/>
</dbReference>
<gene>
    <name evidence="4" type="primary">vacJ</name>
    <name evidence="4" type="ORF">GCM10011360_32530</name>
</gene>
<evidence type="ECO:0000256" key="3">
    <source>
        <dbReference type="SAM" id="MobiDB-lite"/>
    </source>
</evidence>
<evidence type="ECO:0000256" key="1">
    <source>
        <dbReference type="ARBA" id="ARBA00010634"/>
    </source>
</evidence>
<keyword evidence="5" id="KW-1185">Reference proteome</keyword>
<reference evidence="5" key="1">
    <citation type="journal article" date="2019" name="Int. J. Syst. Evol. Microbiol.">
        <title>The Global Catalogue of Microorganisms (GCM) 10K type strain sequencing project: providing services to taxonomists for standard genome sequencing and annotation.</title>
        <authorList>
            <consortium name="The Broad Institute Genomics Platform"/>
            <consortium name="The Broad Institute Genome Sequencing Center for Infectious Disease"/>
            <person name="Wu L."/>
            <person name="Ma J."/>
        </authorList>
    </citation>
    <scope>NUCLEOTIDE SEQUENCE [LARGE SCALE GENOMIC DNA]</scope>
    <source>
        <strain evidence="5">CGMCC 1.12664</strain>
    </source>
</reference>